<evidence type="ECO:0000313" key="9">
    <source>
        <dbReference type="Proteomes" id="UP001207654"/>
    </source>
</evidence>
<name>A0ABT3ZV33_9BACT</name>
<dbReference type="PROSITE" id="PS00109">
    <property type="entry name" value="PROTEIN_KINASE_TYR"/>
    <property type="match status" value="1"/>
</dbReference>
<dbReference type="Gene3D" id="3.30.200.20">
    <property type="entry name" value="Phosphorylase Kinase, domain 1"/>
    <property type="match status" value="1"/>
</dbReference>
<keyword evidence="6" id="KW-0472">Membrane</keyword>
<comment type="caution">
    <text evidence="8">The sequence shown here is derived from an EMBL/GenBank/DDBJ whole genome shotgun (WGS) entry which is preliminary data.</text>
</comment>
<sequence length="906" mass="97690">MLRPPLSSNNATRIVAANEAREFGKYELVSKLAAGGMAITYRARMKGAAGVTKPVVIKQILPHFADESDFVEMFISEARVAAGLTHGNIAQVFDFGEIDGQYFLAMEFVHGQTLSKLLRRAQRAGLPGLPMPLALYVATQMCDGLDYAHRHIGDDGRPMGLVHRDVSPDNVLISYEGQVKVIDFGIAKATSVVESRTSPGTLKGKYPYFSTEQARGEQDLDARSDIFAVGVVLYEMLCGRRPYEGELAVVLPRIISGDYPPPSSYNPAITPELEAVMSTAMAMDRQERYPTAQSFSEALREQLYSAWPRFSPTMLSQLLGHLFAEELAAEGRKVEVTPAFLEQLAAWQAQPVSEPMGAQAKSPGSVGGRTSSSAGVRAVQSRPGSDSGRPGSNTGSRPSLRPTTNGERPPSNGSARTVSSATGRRVTSSAGVTRAQGSSTMAAPPQLDEEETATAVSPSSAARGAPEAPHDTPVEVPAVSVAKPVPDPLRSVRETQTREEQERAERRQRLVMLISVPLFGLALVLGLLHYFFSGRSEGAPAGSQWLTSTPKGATVKLNGQEVPGTTPLVVPNVPLDQANTLVLTLPGYRPWTKRFTVTQEASPPIHADLERIDPEPSAQQVPPSPTEPTSAPDKADTQQTVAADPKAAPPADPAAAAAPVDLKKYNEVDYPTRVFVLRPQYNAFPVEKYATASIDLNSGASYSVNTTGSALLGEGRGSATGTLVWFAEGENLSVEDSFGLLNASPRTFKGVRKLHVFLLDDNVADNAGAIRVNLRQSKWVPPRQLTFDPTRNALVLEPQHQLALRGLNPEATYLLTVRDDFAELRSGTTGRTRRVLCAELTQKTGRRNHRLLEAGKRYQMTGADTLLCTFPDARVEDNAGAIEVDIVDVTEMSRRERAAALRGASR</sequence>
<dbReference type="GO" id="GO:0016301">
    <property type="term" value="F:kinase activity"/>
    <property type="evidence" value="ECO:0007669"/>
    <property type="project" value="UniProtKB-KW"/>
</dbReference>
<evidence type="ECO:0000259" key="7">
    <source>
        <dbReference type="PROSITE" id="PS50011"/>
    </source>
</evidence>
<dbReference type="Pfam" id="PF08308">
    <property type="entry name" value="PEGA"/>
    <property type="match status" value="1"/>
</dbReference>
<keyword evidence="3 8" id="KW-0418">Kinase</keyword>
<feature type="compositionally biased region" description="Polar residues" evidence="5">
    <location>
        <begin position="393"/>
        <end position="441"/>
    </location>
</feature>
<protein>
    <submittedName>
        <fullName evidence="8">Protein kinase</fullName>
    </submittedName>
</protein>
<dbReference type="Proteomes" id="UP001207654">
    <property type="component" value="Unassembled WGS sequence"/>
</dbReference>
<dbReference type="CDD" id="cd14014">
    <property type="entry name" value="STKc_PknB_like"/>
    <property type="match status" value="1"/>
</dbReference>
<feature type="domain" description="Protein kinase" evidence="7">
    <location>
        <begin position="26"/>
        <end position="304"/>
    </location>
</feature>
<dbReference type="RefSeq" id="WP_267532266.1">
    <property type="nucleotide sequence ID" value="NZ_JAPNKA010000001.1"/>
</dbReference>
<dbReference type="InterPro" id="IPR000719">
    <property type="entry name" value="Prot_kinase_dom"/>
</dbReference>
<accession>A0ABT3ZV33</accession>
<evidence type="ECO:0000256" key="1">
    <source>
        <dbReference type="ARBA" id="ARBA00022679"/>
    </source>
</evidence>
<keyword evidence="6" id="KW-1133">Transmembrane helix</keyword>
<dbReference type="InterPro" id="IPR013229">
    <property type="entry name" value="PEGA"/>
</dbReference>
<keyword evidence="2" id="KW-0547">Nucleotide-binding</keyword>
<keyword evidence="4" id="KW-0067">ATP-binding</keyword>
<organism evidence="8 9">
    <name type="scientific">Archangium lansingense</name>
    <dbReference type="NCBI Taxonomy" id="2995310"/>
    <lineage>
        <taxon>Bacteria</taxon>
        <taxon>Pseudomonadati</taxon>
        <taxon>Myxococcota</taxon>
        <taxon>Myxococcia</taxon>
        <taxon>Myxococcales</taxon>
        <taxon>Cystobacterineae</taxon>
        <taxon>Archangiaceae</taxon>
        <taxon>Archangium</taxon>
    </lineage>
</organism>
<dbReference type="SUPFAM" id="SSF56112">
    <property type="entry name" value="Protein kinase-like (PK-like)"/>
    <property type="match status" value="1"/>
</dbReference>
<feature type="compositionally biased region" description="Basic and acidic residues" evidence="5">
    <location>
        <begin position="490"/>
        <end position="503"/>
    </location>
</feature>
<feature type="transmembrane region" description="Helical" evidence="6">
    <location>
        <begin position="510"/>
        <end position="532"/>
    </location>
</feature>
<dbReference type="Pfam" id="PF00069">
    <property type="entry name" value="Pkinase"/>
    <property type="match status" value="1"/>
</dbReference>
<keyword evidence="9" id="KW-1185">Reference proteome</keyword>
<dbReference type="InterPro" id="IPR011009">
    <property type="entry name" value="Kinase-like_dom_sf"/>
</dbReference>
<evidence type="ECO:0000256" key="5">
    <source>
        <dbReference type="SAM" id="MobiDB-lite"/>
    </source>
</evidence>
<keyword evidence="6" id="KW-0812">Transmembrane</keyword>
<feature type="region of interest" description="Disordered" evidence="5">
    <location>
        <begin position="615"/>
        <end position="656"/>
    </location>
</feature>
<keyword evidence="1" id="KW-0808">Transferase</keyword>
<evidence type="ECO:0000256" key="3">
    <source>
        <dbReference type="ARBA" id="ARBA00022777"/>
    </source>
</evidence>
<dbReference type="PROSITE" id="PS50011">
    <property type="entry name" value="PROTEIN_KINASE_DOM"/>
    <property type="match status" value="1"/>
</dbReference>
<dbReference type="SMART" id="SM00220">
    <property type="entry name" value="S_TKc"/>
    <property type="match status" value="1"/>
</dbReference>
<dbReference type="PANTHER" id="PTHR43289">
    <property type="entry name" value="MITOGEN-ACTIVATED PROTEIN KINASE KINASE KINASE 20-RELATED"/>
    <property type="match status" value="1"/>
</dbReference>
<reference evidence="8 9" key="1">
    <citation type="submission" date="2022-11" db="EMBL/GenBank/DDBJ databases">
        <title>Minimal conservation of predation-associated metabolite biosynthetic gene clusters underscores biosynthetic potential of Myxococcota including descriptions for ten novel species: Archangium lansinium sp. nov., Myxococcus landrumus sp. nov., Nannocystis bai.</title>
        <authorList>
            <person name="Ahearne A."/>
            <person name="Stevens C."/>
            <person name="Phillips K."/>
        </authorList>
    </citation>
    <scope>NUCLEOTIDE SEQUENCE [LARGE SCALE GENOMIC DNA]</scope>
    <source>
        <strain evidence="8 9">MIWBW</strain>
    </source>
</reference>
<dbReference type="Gene3D" id="1.10.510.10">
    <property type="entry name" value="Transferase(Phosphotransferase) domain 1"/>
    <property type="match status" value="1"/>
</dbReference>
<feature type="region of interest" description="Disordered" evidence="5">
    <location>
        <begin position="352"/>
        <end position="503"/>
    </location>
</feature>
<evidence type="ECO:0000256" key="2">
    <source>
        <dbReference type="ARBA" id="ARBA00022741"/>
    </source>
</evidence>
<evidence type="ECO:0000313" key="8">
    <source>
        <dbReference type="EMBL" id="MCY1073253.1"/>
    </source>
</evidence>
<gene>
    <name evidence="8" type="ORF">OV287_02045</name>
</gene>
<proteinExistence type="predicted"/>
<dbReference type="EMBL" id="JAPNKA010000001">
    <property type="protein sequence ID" value="MCY1073253.1"/>
    <property type="molecule type" value="Genomic_DNA"/>
</dbReference>
<dbReference type="PANTHER" id="PTHR43289:SF6">
    <property type="entry name" value="SERINE_THREONINE-PROTEIN KINASE NEKL-3"/>
    <property type="match status" value="1"/>
</dbReference>
<feature type="compositionally biased region" description="Low complexity" evidence="5">
    <location>
        <begin position="381"/>
        <end position="392"/>
    </location>
</feature>
<evidence type="ECO:0000256" key="4">
    <source>
        <dbReference type="ARBA" id="ARBA00022840"/>
    </source>
</evidence>
<evidence type="ECO:0000256" key="6">
    <source>
        <dbReference type="SAM" id="Phobius"/>
    </source>
</evidence>
<dbReference type="InterPro" id="IPR008266">
    <property type="entry name" value="Tyr_kinase_AS"/>
</dbReference>